<name>A0A7J6P2W8_PEROL</name>
<evidence type="ECO:0000313" key="8">
    <source>
        <dbReference type="EMBL" id="KAF4690445.1"/>
    </source>
</evidence>
<evidence type="ECO:0000256" key="2">
    <source>
        <dbReference type="ARBA" id="ARBA00013184"/>
    </source>
</evidence>
<evidence type="ECO:0000256" key="6">
    <source>
        <dbReference type="SAM" id="MobiDB-lite"/>
    </source>
</evidence>
<dbReference type="EMBL" id="JABANP010000099">
    <property type="protein sequence ID" value="KAF4690445.1"/>
    <property type="molecule type" value="Genomic_DNA"/>
</dbReference>
<evidence type="ECO:0000256" key="4">
    <source>
        <dbReference type="ARBA" id="ARBA00023054"/>
    </source>
</evidence>
<dbReference type="Gene3D" id="2.30.30.140">
    <property type="match status" value="1"/>
</dbReference>
<dbReference type="InterPro" id="IPR025995">
    <property type="entry name" value="Tudor-knot"/>
</dbReference>
<dbReference type="Pfam" id="PF11717">
    <property type="entry name" value="Tudor-knot"/>
    <property type="match status" value="1"/>
</dbReference>
<feature type="coiled-coil region" evidence="5">
    <location>
        <begin position="812"/>
        <end position="923"/>
    </location>
</feature>
<feature type="region of interest" description="Disordered" evidence="6">
    <location>
        <begin position="1205"/>
        <end position="1225"/>
    </location>
</feature>
<dbReference type="InterPro" id="IPR040706">
    <property type="entry name" value="Zf-MYST"/>
</dbReference>
<reference evidence="8 9" key="1">
    <citation type="submission" date="2020-04" db="EMBL/GenBank/DDBJ databases">
        <title>Perkinsus olseni comparative genomics.</title>
        <authorList>
            <person name="Bogema D.R."/>
        </authorList>
    </citation>
    <scope>NUCLEOTIDE SEQUENCE [LARGE SCALE GENOMIC DNA]</scope>
    <source>
        <strain evidence="8">00978-12</strain>
    </source>
</reference>
<dbReference type="GO" id="GO:0006355">
    <property type="term" value="P:regulation of DNA-templated transcription"/>
    <property type="evidence" value="ECO:0007669"/>
    <property type="project" value="InterPro"/>
</dbReference>
<sequence length="1586" mass="181099">MLLFGRFEELASAYLIEPSEEVMDLLLFYATSLTTIAYKGRLSPSFQSLLSANASTLVDLSLSLEDRCPDGFTLPKMENLLTLDVVDGPFRVDSEPASGVDLVEDEGVGRTRRPRMSCGQFIKAALESQRLMEVVLQWSDPTCLDRLAGDSPAWLTLASMRGSTLSQWRWLRVTSTGVMAFQYGDPPDFADKMFLQQYEYVADGESLVKAEIQLGDLPADFYRYVDNEKKAVLGQIALRLAVAMADRNGERLSLPDTPPMVRPARRSSVSTRESFGSRYAPSVMTESTRASSASKAVGNMSSSSPALNERAGTLAFNVLDTLHREGSLSRDEMEFYKVQYERLHKTIAESYESEKELLQEGKDLSVELTKEMIKVEKASIEQADDAAAVGAVRASVKKIASEVQVSNEKEAMCVLQALEVSNDLVSVREDMADQEAYERALLEPQEEKMRKAVEELSEKLANGRQEKEAIEDDIKKTDEEVGKLRYRMGEERRGLREAEEDFYRLRDDPERLGKEIGRNLEVLGEDQNGCGGGEEGNREGMRRGCGAEKNIDKKEESMVEVRKEAKPLRMRIQTINDTIEVMNQGLTQIKVKLSNERERYMEEVSRKVGLDMQLRQCKDNFLHAQNEATRKDKQLYRAKRDTKQAMIKQERAEVALKAAEDEMEEAVGEGEKMASDDKKQESLLEEVQAEVDLFMAAFMRQESMDHHKKMDYEGLLARLADQQKELQVVVEDMLLAALGKAEASAKQRERFLISQREKLNRDTELVKKLCKQTLGEVQMKVAEEADQRRKLESCGMRQKESRSAYEIIKNERNKYLNLIQTASQRVSEMQEKYRMLNNEADVLQGESHAKGKAVEKAKTEAAKQRSIRDRLLSEYNKMNNKGHELNDEVERNVSDIDKLNYMINNQERKLEDIGEKYEATLEDRNFAGVELIDRNDELCVLWEKFNSLEGRTAKGSVAMLKLSEDIRQRTLAAGQLRGELDIIKKQLQVASTNAGIDRQGERALQSVGIHPSSVGSGPLMVGEADGAVVVEKMKEQLAALIEKSAMLSKELEDPNSVFRKWRELEGKDLDRDILAAKIRLLEERLNDKKETLVEKDMILEELEPLCSKVAARVAEGKEEKLILMQKVNSLQQTLRDLTRKLVSAVSELSMYQATALDGEGENRKLQALVDEAVERLRVGDVVEPVVPFPGESEVLLQRARRGEEIEHEHTLERQRKKKEKEEANDPNAVRLKHVLRRVERYALGGAQLKTMSRQASPAGGGGGLRVQREEEDHVGVQRRQRQTLTRLPREIIGKGFGITSSPRRQWRAKRKLFAKEFVHALPVGTVVICRMVELDQWRHGTVVSIRRRESLPEEQPLQQAGDHDYYVHFQRMNRRHDRWIKWEDLKLCDSSENSSESNGVSVPASLSLPVDDEYSDDSDHEGMGNEELESWEKATRVKRIQKIFFHKYIFDAWYWAPFPEEYQDLDILYFCEFCLKFFEPLSDLGKSTYLRYWLSKILDVLKTLNVKDQISIQMLSELTYIKEDDIVMTLTEYNILVYYKGNHHIALPPWKIKKLYKPPSENHLKIHPEFLHWVPLKLPAAEMIPS</sequence>
<feature type="compositionally biased region" description="Basic and acidic residues" evidence="6">
    <location>
        <begin position="1266"/>
        <end position="1275"/>
    </location>
</feature>
<evidence type="ECO:0000259" key="7">
    <source>
        <dbReference type="PROSITE" id="PS51726"/>
    </source>
</evidence>
<feature type="coiled-coil region" evidence="5">
    <location>
        <begin position="446"/>
        <end position="480"/>
    </location>
</feature>
<evidence type="ECO:0000256" key="5">
    <source>
        <dbReference type="SAM" id="Coils"/>
    </source>
</evidence>
<dbReference type="Gene3D" id="1.10.10.10">
    <property type="entry name" value="Winged helix-like DNA-binding domain superfamily/Winged helix DNA-binding domain"/>
    <property type="match status" value="1"/>
</dbReference>
<feature type="domain" description="MYST-type HAT" evidence="7">
    <location>
        <begin position="1435"/>
        <end position="1586"/>
    </location>
</feature>
<feature type="region of interest" description="Disordered" evidence="6">
    <location>
        <begin position="1391"/>
        <end position="1426"/>
    </location>
</feature>
<accession>A0A7J6P2W8</accession>
<organism evidence="8 9">
    <name type="scientific">Perkinsus olseni</name>
    <name type="common">Perkinsus atlanticus</name>
    <dbReference type="NCBI Taxonomy" id="32597"/>
    <lineage>
        <taxon>Eukaryota</taxon>
        <taxon>Sar</taxon>
        <taxon>Alveolata</taxon>
        <taxon>Perkinsozoa</taxon>
        <taxon>Perkinsea</taxon>
        <taxon>Perkinsida</taxon>
        <taxon>Perkinsidae</taxon>
        <taxon>Perkinsus</taxon>
    </lineage>
</organism>
<keyword evidence="3" id="KW-0007">Acetylation</keyword>
<feature type="region of interest" description="Disordered" evidence="6">
    <location>
        <begin position="251"/>
        <end position="282"/>
    </location>
</feature>
<dbReference type="Proteomes" id="UP000541610">
    <property type="component" value="Unassembled WGS sequence"/>
</dbReference>
<dbReference type="PANTHER" id="PTHR32083">
    <property type="entry name" value="CILIA AND FLAGELLA-ASSOCIATED PROTEIN 58-RELATED"/>
    <property type="match status" value="1"/>
</dbReference>
<comment type="caution">
    <text evidence="8">The sequence shown here is derived from an EMBL/GenBank/DDBJ whole genome shotgun (WGS) entry which is preliminary data.</text>
</comment>
<protein>
    <recommendedName>
        <fullName evidence="2">histone acetyltransferase</fullName>
        <ecNumber evidence="2">2.3.1.48</ecNumber>
    </recommendedName>
</protein>
<dbReference type="GO" id="GO:0004402">
    <property type="term" value="F:histone acetyltransferase activity"/>
    <property type="evidence" value="ECO:0007669"/>
    <property type="project" value="InterPro"/>
</dbReference>
<dbReference type="InterPro" id="IPR016197">
    <property type="entry name" value="Chromo-like_dom_sf"/>
</dbReference>
<dbReference type="PANTHER" id="PTHR32083:SF34">
    <property type="entry name" value="COILED-COIL DOMAIN-CONTAINING PROTEIN 146"/>
    <property type="match status" value="1"/>
</dbReference>
<feature type="coiled-coil region" evidence="5">
    <location>
        <begin position="1120"/>
        <end position="1147"/>
    </location>
</feature>
<feature type="coiled-coil region" evidence="5">
    <location>
        <begin position="642"/>
        <end position="676"/>
    </location>
</feature>
<feature type="compositionally biased region" description="Basic and acidic residues" evidence="6">
    <location>
        <begin position="1205"/>
        <end position="1223"/>
    </location>
</feature>
<dbReference type="PROSITE" id="PS51726">
    <property type="entry name" value="MYST_HAT"/>
    <property type="match status" value="1"/>
</dbReference>
<dbReference type="SUPFAM" id="SSF54160">
    <property type="entry name" value="Chromo domain-like"/>
    <property type="match status" value="1"/>
</dbReference>
<dbReference type="InterPro" id="IPR002717">
    <property type="entry name" value="HAT_MYST-type"/>
</dbReference>
<gene>
    <name evidence="8" type="ORF">FOZ60_017436</name>
</gene>
<dbReference type="SUPFAM" id="SSF55729">
    <property type="entry name" value="Acyl-CoA N-acyltransferases (Nat)"/>
    <property type="match status" value="1"/>
</dbReference>
<feature type="region of interest" description="Disordered" evidence="6">
    <location>
        <begin position="1251"/>
        <end position="1280"/>
    </location>
</feature>
<dbReference type="Pfam" id="PF17772">
    <property type="entry name" value="zf-MYST"/>
    <property type="match status" value="1"/>
</dbReference>
<dbReference type="GO" id="GO:0005856">
    <property type="term" value="C:cytoskeleton"/>
    <property type="evidence" value="ECO:0007669"/>
    <property type="project" value="TreeGrafter"/>
</dbReference>
<dbReference type="InterPro" id="IPR036388">
    <property type="entry name" value="WH-like_DNA-bd_sf"/>
</dbReference>
<proteinExistence type="inferred from homology"/>
<evidence type="ECO:0000256" key="1">
    <source>
        <dbReference type="ARBA" id="ARBA00010107"/>
    </source>
</evidence>
<dbReference type="EC" id="2.3.1.48" evidence="2"/>
<evidence type="ECO:0000313" key="9">
    <source>
        <dbReference type="Proteomes" id="UP000541610"/>
    </source>
</evidence>
<dbReference type="Gene3D" id="3.30.60.60">
    <property type="entry name" value="N-acetyl transferase-like"/>
    <property type="match status" value="1"/>
</dbReference>
<keyword evidence="4 5" id="KW-0175">Coiled coil</keyword>
<evidence type="ECO:0000256" key="3">
    <source>
        <dbReference type="ARBA" id="ARBA00022990"/>
    </source>
</evidence>
<dbReference type="InterPro" id="IPR016181">
    <property type="entry name" value="Acyl_CoA_acyltransferase"/>
</dbReference>
<feature type="compositionally biased region" description="Low complexity" evidence="6">
    <location>
        <begin position="1391"/>
        <end position="1402"/>
    </location>
</feature>
<dbReference type="OrthoDB" id="10262929at2759"/>
<comment type="similarity">
    <text evidence="1">Belongs to the MYST (SAS/MOZ) family.</text>
</comment>
<feature type="compositionally biased region" description="Acidic residues" evidence="6">
    <location>
        <begin position="1410"/>
        <end position="1426"/>
    </location>
</feature>
<feature type="coiled-coil region" evidence="5">
    <location>
        <begin position="1030"/>
        <end position="1091"/>
    </location>
</feature>